<dbReference type="InterPro" id="IPR059101">
    <property type="entry name" value="NFACT-R_2"/>
</dbReference>
<dbReference type="InterPro" id="IPR014729">
    <property type="entry name" value="Rossmann-like_a/b/a_fold"/>
</dbReference>
<evidence type="ECO:0000313" key="5">
    <source>
        <dbReference type="EMBL" id="AEB08279.1"/>
    </source>
</evidence>
<dbReference type="EMBL" id="CP002629">
    <property type="protein sequence ID" value="AEB08279.1"/>
    <property type="molecule type" value="Genomic_DNA"/>
</dbReference>
<dbReference type="Pfam" id="PF18297">
    <property type="entry name" value="NFACT-R_2"/>
    <property type="match status" value="1"/>
</dbReference>
<dbReference type="SUPFAM" id="SSF52402">
    <property type="entry name" value="Adenine nucleotide alpha hydrolases-like"/>
    <property type="match status" value="1"/>
</dbReference>
<dbReference type="GO" id="GO:0005524">
    <property type="term" value="F:ATP binding"/>
    <property type="evidence" value="ECO:0007669"/>
    <property type="project" value="UniProtKB-KW"/>
</dbReference>
<reference evidence="5 6" key="1">
    <citation type="journal article" date="2011" name="Stand. Genomic Sci.">
        <title>Complete genome sequence of the acetate-degrading sulfate reducer Desulfobacca acetoxidans type strain (ASRB2).</title>
        <authorList>
            <person name="Goker M."/>
            <person name="Teshima H."/>
            <person name="Lapidus A."/>
            <person name="Nolan M."/>
            <person name="Lucas S."/>
            <person name="Hammon N."/>
            <person name="Deshpande S."/>
            <person name="Cheng J.F."/>
            <person name="Tapia R."/>
            <person name="Han C."/>
            <person name="Goodwin L."/>
            <person name="Pitluck S."/>
            <person name="Huntemann M."/>
            <person name="Liolios K."/>
            <person name="Ivanova N."/>
            <person name="Pagani I."/>
            <person name="Mavromatis K."/>
            <person name="Ovchinikova G."/>
            <person name="Pati A."/>
            <person name="Chen A."/>
            <person name="Palaniappan K."/>
            <person name="Land M."/>
            <person name="Hauser L."/>
            <person name="Brambilla E.M."/>
            <person name="Rohde M."/>
            <person name="Spring S."/>
            <person name="Detter J.C."/>
            <person name="Woyke T."/>
            <person name="Bristow J."/>
            <person name="Eisen J.A."/>
            <person name="Markowitz V."/>
            <person name="Hugenholtz P."/>
            <person name="Kyrpides N.C."/>
            <person name="Klenk H.P."/>
        </authorList>
    </citation>
    <scope>NUCLEOTIDE SEQUENCE [LARGE SCALE GENOMIC DNA]</scope>
    <source>
        <strain evidence="6">ATCC 700848 / DSM 11109 / ASRB2</strain>
    </source>
</reference>
<sequence>MIMRQTRGLGLFSGGLDSMLAALVLRQQDIEVTGLVFVTPFFDAVQAEKSAAAISLPLRIEDLTDRFLPLIFDPPHGFGRWMNPCIDCHLLMLRAAGQIMETEGYDFLFTGEVLGQRPFSQNKGSLNLIAKQSGYPDLLVRPLSARLLKETRPEREQLLDRQQLLNISGRGRKRQMELATRFGLTSYPAPAGGCLLADPKYAARLQDLLQHQPRFERRDLELLQWGRHFRLSSDIKLIVGRDQRDNLAIEPLVRPEDAVIKVQHYPGPLVLLPYSSPNADLRVAAEICVSYSNAPFGEEIAVAVTGRPGQQILISRRCRRDAFQGLLI</sequence>
<evidence type="ECO:0000256" key="2">
    <source>
        <dbReference type="ARBA" id="ARBA00022840"/>
    </source>
</evidence>
<dbReference type="eggNOG" id="COG1293">
    <property type="taxonomic scope" value="Bacteria"/>
</dbReference>
<dbReference type="HOGENOM" id="CLU_053822_0_0_7"/>
<protein>
    <submittedName>
        <fullName evidence="5">Uncharacterized protein</fullName>
    </submittedName>
</protein>
<dbReference type="KEGG" id="dao:Desac_0389"/>
<proteinExistence type="predicted"/>
<dbReference type="AlphaFoldDB" id="F2NET9"/>
<name>F2NET9_DESAR</name>
<keyword evidence="2" id="KW-0067">ATP-binding</keyword>
<dbReference type="STRING" id="880072.Desac_0389"/>
<dbReference type="PANTHER" id="PTHR11933:SF6">
    <property type="entry name" value="THIL AANH DOMAIN-CONTAINING PROTEIN"/>
    <property type="match status" value="1"/>
</dbReference>
<gene>
    <name evidence="5" type="ordered locus">Desac_0389</name>
</gene>
<dbReference type="Pfam" id="PF02568">
    <property type="entry name" value="ThiI"/>
    <property type="match status" value="1"/>
</dbReference>
<accession>F2NET9</accession>
<organism evidence="5 6">
    <name type="scientific">Desulfobacca acetoxidans (strain ATCC 700848 / DSM 11109 / ASRB2)</name>
    <dbReference type="NCBI Taxonomy" id="880072"/>
    <lineage>
        <taxon>Bacteria</taxon>
        <taxon>Pseudomonadati</taxon>
        <taxon>Thermodesulfobacteriota</taxon>
        <taxon>Desulfobaccia</taxon>
        <taxon>Desulfobaccales</taxon>
        <taxon>Desulfobaccaceae</taxon>
        <taxon>Desulfobacca</taxon>
    </lineage>
</organism>
<dbReference type="GO" id="GO:0004810">
    <property type="term" value="F:CCA tRNA nucleotidyltransferase activity"/>
    <property type="evidence" value="ECO:0007669"/>
    <property type="project" value="InterPro"/>
</dbReference>
<dbReference type="PANTHER" id="PTHR11933">
    <property type="entry name" value="TRNA 5-METHYLAMINOMETHYL-2-THIOURIDYLATE -METHYLTRANSFERASE"/>
    <property type="match status" value="1"/>
</dbReference>
<dbReference type="Gene3D" id="3.40.50.620">
    <property type="entry name" value="HUPs"/>
    <property type="match status" value="1"/>
</dbReference>
<feature type="domain" description="Thil AANH" evidence="3">
    <location>
        <begin position="5"/>
        <end position="143"/>
    </location>
</feature>
<dbReference type="InterPro" id="IPR020536">
    <property type="entry name" value="ThiI_AANH"/>
</dbReference>
<evidence type="ECO:0000259" key="4">
    <source>
        <dbReference type="Pfam" id="PF18297"/>
    </source>
</evidence>
<evidence type="ECO:0000259" key="3">
    <source>
        <dbReference type="Pfam" id="PF02568"/>
    </source>
</evidence>
<dbReference type="eggNOG" id="COG0301">
    <property type="taxonomic scope" value="Bacteria"/>
</dbReference>
<feature type="domain" description="NFACT protein RNA binding" evidence="4">
    <location>
        <begin position="226"/>
        <end position="310"/>
    </location>
</feature>
<evidence type="ECO:0000256" key="1">
    <source>
        <dbReference type="ARBA" id="ARBA00022741"/>
    </source>
</evidence>
<keyword evidence="6" id="KW-1185">Reference proteome</keyword>
<keyword evidence="1" id="KW-0547">Nucleotide-binding</keyword>
<reference evidence="6" key="2">
    <citation type="submission" date="2011-03" db="EMBL/GenBank/DDBJ databases">
        <title>The complete genome of Desulfobacca acetoxidans DSM 11109.</title>
        <authorList>
            <consortium name="US DOE Joint Genome Institute (JGI-PGF)"/>
            <person name="Lucas S."/>
            <person name="Copeland A."/>
            <person name="Lapidus A."/>
            <person name="Bruce D."/>
            <person name="Goodwin L."/>
            <person name="Pitluck S."/>
            <person name="Peters L."/>
            <person name="Kyrpides N."/>
            <person name="Mavromatis K."/>
            <person name="Ivanova N."/>
            <person name="Ovchinnikova G."/>
            <person name="Teshima H."/>
            <person name="Detter J.C."/>
            <person name="Han C."/>
            <person name="Land M."/>
            <person name="Hauser L."/>
            <person name="Markowitz V."/>
            <person name="Cheng J.-F."/>
            <person name="Hugenholtz P."/>
            <person name="Woyke T."/>
            <person name="Wu D."/>
            <person name="Spring S."/>
            <person name="Schueler E."/>
            <person name="Brambilla E."/>
            <person name="Klenk H.-P."/>
            <person name="Eisen J.A."/>
        </authorList>
    </citation>
    <scope>NUCLEOTIDE SEQUENCE [LARGE SCALE GENOMIC DNA]</scope>
    <source>
        <strain evidence="6">ATCC 700848 / DSM 11109 / ASRB2</strain>
    </source>
</reference>
<dbReference type="Proteomes" id="UP000000483">
    <property type="component" value="Chromosome"/>
</dbReference>
<evidence type="ECO:0000313" key="6">
    <source>
        <dbReference type="Proteomes" id="UP000000483"/>
    </source>
</evidence>